<dbReference type="Gene3D" id="2.40.330.10">
    <property type="entry name" value="DNA-binding pseudobarrel domain"/>
    <property type="match status" value="1"/>
</dbReference>
<dbReference type="RefSeq" id="XP_019082724.1">
    <property type="nucleotide sequence ID" value="XM_019227179.1"/>
</dbReference>
<reference evidence="6" key="1">
    <citation type="journal article" date="2014" name="Nat. Commun.">
        <title>The emerging biofuel crop Camelina sativa retains a highly undifferentiated hexaploid genome structure.</title>
        <authorList>
            <person name="Kagale S."/>
            <person name="Koh C."/>
            <person name="Nixon J."/>
            <person name="Bollina V."/>
            <person name="Clarke W.E."/>
            <person name="Tuteja R."/>
            <person name="Spillane C."/>
            <person name="Robinson S.J."/>
            <person name="Links M.G."/>
            <person name="Clarke C."/>
            <person name="Higgins E.E."/>
            <person name="Huebert T."/>
            <person name="Sharpe A.G."/>
            <person name="Parkin I.A."/>
        </authorList>
    </citation>
    <scope>NUCLEOTIDE SEQUENCE [LARGE SCALE GENOMIC DNA]</scope>
    <source>
        <strain evidence="6">cv. DH55</strain>
    </source>
</reference>
<sequence>MAEEQWDIPQANYLSLGIGPIDTTAAISPTKKKAGKPLRLFGNSIFPAESSSDDTDMALVDVTTSSEKALSSFEVELESSEETHNEDSVSLELSLGISGSCSTINSNVTCAGIKKNITKDARKSKKRRSLSKEEKRAARVLAEVPHPHPWTMAKTLSVSDVNGLSRLMLNTVDAETHIVSYLPTDVQENIQQGIGIEITAYDQEKGTEHKLVFKRHVNTSKSYVLNGGWSAVFSKKKKLVEGDTIGLFWNNTNSRLHVGVLQRKKDEKDLVC</sequence>
<organism evidence="6 7">
    <name type="scientific">Camelina sativa</name>
    <name type="common">False flax</name>
    <name type="synonym">Myagrum sativum</name>
    <dbReference type="NCBI Taxonomy" id="90675"/>
    <lineage>
        <taxon>Eukaryota</taxon>
        <taxon>Viridiplantae</taxon>
        <taxon>Streptophyta</taxon>
        <taxon>Embryophyta</taxon>
        <taxon>Tracheophyta</taxon>
        <taxon>Spermatophyta</taxon>
        <taxon>Magnoliopsida</taxon>
        <taxon>eudicotyledons</taxon>
        <taxon>Gunneridae</taxon>
        <taxon>Pentapetalae</taxon>
        <taxon>rosids</taxon>
        <taxon>malvids</taxon>
        <taxon>Brassicales</taxon>
        <taxon>Brassicaceae</taxon>
        <taxon>Camelineae</taxon>
        <taxon>Camelina</taxon>
    </lineage>
</organism>
<gene>
    <name evidence="7" type="primary">LOC109124931</name>
</gene>
<dbReference type="InterPro" id="IPR051442">
    <property type="entry name" value="B3_domain"/>
</dbReference>
<proteinExistence type="predicted"/>
<keyword evidence="3" id="KW-0238">DNA-binding</keyword>
<dbReference type="SUPFAM" id="SSF101936">
    <property type="entry name" value="DNA-binding pseudobarrel domain"/>
    <property type="match status" value="1"/>
</dbReference>
<dbReference type="CDD" id="cd10017">
    <property type="entry name" value="B3_DNA"/>
    <property type="match status" value="1"/>
</dbReference>
<name>A0ABM1Q7I6_CAMSA</name>
<evidence type="ECO:0000256" key="3">
    <source>
        <dbReference type="ARBA" id="ARBA00023125"/>
    </source>
</evidence>
<keyword evidence="5" id="KW-0539">Nucleus</keyword>
<evidence type="ECO:0000313" key="7">
    <source>
        <dbReference type="RefSeq" id="XP_019082724.1"/>
    </source>
</evidence>
<evidence type="ECO:0000313" key="6">
    <source>
        <dbReference type="Proteomes" id="UP000694864"/>
    </source>
</evidence>
<evidence type="ECO:0000256" key="4">
    <source>
        <dbReference type="ARBA" id="ARBA00023163"/>
    </source>
</evidence>
<comment type="subcellular location">
    <subcellularLocation>
        <location evidence="1">Nucleus</location>
    </subcellularLocation>
</comment>
<dbReference type="InterPro" id="IPR015300">
    <property type="entry name" value="DNA-bd_pseudobarrel_sf"/>
</dbReference>
<accession>A0ABM1Q7I6</accession>
<keyword evidence="6" id="KW-1185">Reference proteome</keyword>
<evidence type="ECO:0000256" key="1">
    <source>
        <dbReference type="ARBA" id="ARBA00004123"/>
    </source>
</evidence>
<evidence type="ECO:0000256" key="5">
    <source>
        <dbReference type="ARBA" id="ARBA00023242"/>
    </source>
</evidence>
<dbReference type="InterPro" id="IPR003340">
    <property type="entry name" value="B3_DNA-bd"/>
</dbReference>
<protein>
    <submittedName>
        <fullName evidence="7">B3 domain-containing protein At1g78640</fullName>
    </submittedName>
</protein>
<dbReference type="PANTHER" id="PTHR34269:SF11">
    <property type="entry name" value="B3 DOMAIN PROTEIN"/>
    <property type="match status" value="1"/>
</dbReference>
<keyword evidence="2" id="KW-0805">Transcription regulation</keyword>
<dbReference type="GeneID" id="109124931"/>
<keyword evidence="4" id="KW-0804">Transcription</keyword>
<dbReference type="PANTHER" id="PTHR34269">
    <property type="entry name" value="TRANSCRIPTION FACTOR B3-DOMAIN FAMILY-RELATED"/>
    <property type="match status" value="1"/>
</dbReference>
<reference evidence="7" key="2">
    <citation type="submission" date="2025-08" db="UniProtKB">
        <authorList>
            <consortium name="RefSeq"/>
        </authorList>
    </citation>
    <scope>IDENTIFICATION</scope>
    <source>
        <tissue evidence="7">Leaf</tissue>
    </source>
</reference>
<evidence type="ECO:0000256" key="2">
    <source>
        <dbReference type="ARBA" id="ARBA00023015"/>
    </source>
</evidence>
<dbReference type="Proteomes" id="UP000694864">
    <property type="component" value="Chromosome 7"/>
</dbReference>